<evidence type="ECO:0000256" key="5">
    <source>
        <dbReference type="ARBA" id="ARBA00022989"/>
    </source>
</evidence>
<keyword evidence="6 7" id="KW-0472">Membrane</keyword>
<dbReference type="EMBL" id="JACPSX010000254">
    <property type="protein sequence ID" value="MBI3015980.1"/>
    <property type="molecule type" value="Genomic_DNA"/>
</dbReference>
<dbReference type="Gene3D" id="3.40.50.620">
    <property type="entry name" value="HUPs"/>
    <property type="match status" value="1"/>
</dbReference>
<dbReference type="GO" id="GO:0005384">
    <property type="term" value="F:manganese ion transmembrane transporter activity"/>
    <property type="evidence" value="ECO:0007669"/>
    <property type="project" value="TreeGrafter"/>
</dbReference>
<dbReference type="InterPro" id="IPR014729">
    <property type="entry name" value="Rossmann-like_a/b/a_fold"/>
</dbReference>
<dbReference type="PANTHER" id="PTHR11706">
    <property type="entry name" value="SOLUTE CARRIER PROTEIN FAMILY 11 MEMBER"/>
    <property type="match status" value="1"/>
</dbReference>
<feature type="transmembrane region" description="Helical" evidence="7">
    <location>
        <begin position="12"/>
        <end position="30"/>
    </location>
</feature>
<evidence type="ECO:0000256" key="6">
    <source>
        <dbReference type="ARBA" id="ARBA00023136"/>
    </source>
</evidence>
<name>A0A932GS31_UNCTE</name>
<dbReference type="AlphaFoldDB" id="A0A932GS31"/>
<dbReference type="PANTHER" id="PTHR11706:SF33">
    <property type="entry name" value="NATURAL RESISTANCE-ASSOCIATED MACROPHAGE PROTEIN 2"/>
    <property type="match status" value="1"/>
</dbReference>
<dbReference type="InterPro" id="IPR001046">
    <property type="entry name" value="NRAMP_fam"/>
</dbReference>
<comment type="subcellular location">
    <subcellularLocation>
        <location evidence="1">Membrane</location>
        <topology evidence="1">Multi-pass membrane protein</topology>
    </subcellularLocation>
</comment>
<reference evidence="8" key="1">
    <citation type="submission" date="2020-07" db="EMBL/GenBank/DDBJ databases">
        <title>Huge and variable diversity of episymbiotic CPR bacteria and DPANN archaea in groundwater ecosystems.</title>
        <authorList>
            <person name="He C.Y."/>
            <person name="Keren R."/>
            <person name="Whittaker M."/>
            <person name="Farag I.F."/>
            <person name="Doudna J."/>
            <person name="Cate J.H.D."/>
            <person name="Banfield J.F."/>
        </authorList>
    </citation>
    <scope>NUCLEOTIDE SEQUENCE</scope>
    <source>
        <strain evidence="8">NC_groundwater_717_Ag_S-0.2um_59_8</strain>
    </source>
</reference>
<keyword evidence="3 7" id="KW-0812">Transmembrane</keyword>
<evidence type="ECO:0000256" key="1">
    <source>
        <dbReference type="ARBA" id="ARBA00004141"/>
    </source>
</evidence>
<keyword evidence="2" id="KW-0813">Transport</keyword>
<accession>A0A932GS31</accession>
<evidence type="ECO:0000313" key="8">
    <source>
        <dbReference type="EMBL" id="MBI3015980.1"/>
    </source>
</evidence>
<dbReference type="Proteomes" id="UP000741360">
    <property type="component" value="Unassembled WGS sequence"/>
</dbReference>
<dbReference type="GO" id="GO:0034755">
    <property type="term" value="P:iron ion transmembrane transport"/>
    <property type="evidence" value="ECO:0007669"/>
    <property type="project" value="TreeGrafter"/>
</dbReference>
<dbReference type="NCBIfam" id="NF037982">
    <property type="entry name" value="Nramp_1"/>
    <property type="match status" value="1"/>
</dbReference>
<dbReference type="SUPFAM" id="SSF52402">
    <property type="entry name" value="Adenine nucleotide alpha hydrolases-like"/>
    <property type="match status" value="1"/>
</dbReference>
<gene>
    <name evidence="8" type="ORF">HYY65_13195</name>
</gene>
<feature type="transmembrane region" description="Helical" evidence="7">
    <location>
        <begin position="42"/>
        <end position="60"/>
    </location>
</feature>
<dbReference type="GO" id="GO:0005886">
    <property type="term" value="C:plasma membrane"/>
    <property type="evidence" value="ECO:0007669"/>
    <property type="project" value="TreeGrafter"/>
</dbReference>
<comment type="caution">
    <text evidence="8">The sequence shown here is derived from an EMBL/GenBank/DDBJ whole genome shotgun (WGS) entry which is preliminary data.</text>
</comment>
<organism evidence="8 9">
    <name type="scientific">Tectimicrobiota bacterium</name>
    <dbReference type="NCBI Taxonomy" id="2528274"/>
    <lineage>
        <taxon>Bacteria</taxon>
        <taxon>Pseudomonadati</taxon>
        <taxon>Nitrospinota/Tectimicrobiota group</taxon>
        <taxon>Candidatus Tectimicrobiota</taxon>
    </lineage>
</organism>
<evidence type="ECO:0000256" key="2">
    <source>
        <dbReference type="ARBA" id="ARBA00022448"/>
    </source>
</evidence>
<dbReference type="Pfam" id="PF01566">
    <property type="entry name" value="Nramp"/>
    <property type="match status" value="1"/>
</dbReference>
<evidence type="ECO:0000313" key="9">
    <source>
        <dbReference type="Proteomes" id="UP000741360"/>
    </source>
</evidence>
<evidence type="ECO:0000256" key="4">
    <source>
        <dbReference type="ARBA" id="ARBA00022847"/>
    </source>
</evidence>
<keyword evidence="4" id="KW-0769">Symport</keyword>
<keyword evidence="5 7" id="KW-1133">Transmembrane helix</keyword>
<dbReference type="GO" id="GO:0015293">
    <property type="term" value="F:symporter activity"/>
    <property type="evidence" value="ECO:0007669"/>
    <property type="project" value="UniProtKB-KW"/>
</dbReference>
<dbReference type="GO" id="GO:0015086">
    <property type="term" value="F:cadmium ion transmembrane transporter activity"/>
    <property type="evidence" value="ECO:0007669"/>
    <property type="project" value="TreeGrafter"/>
</dbReference>
<evidence type="ECO:0000256" key="7">
    <source>
        <dbReference type="SAM" id="Phobius"/>
    </source>
</evidence>
<proteinExistence type="predicted"/>
<evidence type="ECO:0000256" key="3">
    <source>
        <dbReference type="ARBA" id="ARBA00022692"/>
    </source>
</evidence>
<protein>
    <submittedName>
        <fullName evidence="8">Nramp family divalent metal transporter</fullName>
    </submittedName>
</protein>
<sequence>MRVKHRLFNRQSLAYLGPAFLVSVGYMDPGNWGTDIEGGARFGYRLLWVILLSNLMAVLLQSLSAKLGIATGRTLPENCQAHFGKKTNYFFWITAELAAMATHGHRFLSDLLYGSTADKVRHSVSIPVLLLKVTK</sequence>